<sequence length="63" mass="6724">MNRTGVTACTYCGCDVEMHDPVVVSEGLGDDREVAGRFCNYGCLAAHIEREGLATGTTCRVDP</sequence>
<gene>
    <name evidence="1" type="ORF">C2R22_17380</name>
</gene>
<dbReference type="GeneID" id="35593902"/>
<evidence type="ECO:0008006" key="3">
    <source>
        <dbReference type="Google" id="ProtNLM"/>
    </source>
</evidence>
<proteinExistence type="predicted"/>
<evidence type="ECO:0000313" key="2">
    <source>
        <dbReference type="Proteomes" id="UP000236584"/>
    </source>
</evidence>
<name>A0A2I8VMN1_9EURY</name>
<accession>A0A2I8VMN1</accession>
<evidence type="ECO:0000313" key="1">
    <source>
        <dbReference type="EMBL" id="AUV83197.1"/>
    </source>
</evidence>
<dbReference type="Proteomes" id="UP000236584">
    <property type="component" value="Chromosome"/>
</dbReference>
<dbReference type="OrthoDB" id="200851at2157"/>
<dbReference type="EMBL" id="CP026309">
    <property type="protein sequence ID" value="AUV83197.1"/>
    <property type="molecule type" value="Genomic_DNA"/>
</dbReference>
<dbReference type="KEGG" id="srub:C2R22_17380"/>
<keyword evidence="2" id="KW-1185">Reference proteome</keyword>
<reference evidence="1 2" key="1">
    <citation type="submission" date="2018-01" db="EMBL/GenBank/DDBJ databases">
        <title>Complete genome sequence of Salinigranum rubrum GX10T, an extremely halophilic archaeon isolated from a marine solar saltern.</title>
        <authorList>
            <person name="Han S."/>
        </authorList>
    </citation>
    <scope>NUCLEOTIDE SEQUENCE [LARGE SCALE GENOMIC DNA]</scope>
    <source>
        <strain evidence="1 2">GX10</strain>
    </source>
</reference>
<protein>
    <recommendedName>
        <fullName evidence="3">MYM-type domain-containing protein</fullName>
    </recommendedName>
</protein>
<dbReference type="RefSeq" id="WP_103426886.1">
    <property type="nucleotide sequence ID" value="NZ_CP026309.1"/>
</dbReference>
<dbReference type="AlphaFoldDB" id="A0A2I8VMN1"/>
<organism evidence="1 2">
    <name type="scientific">Salinigranum rubrum</name>
    <dbReference type="NCBI Taxonomy" id="755307"/>
    <lineage>
        <taxon>Archaea</taxon>
        <taxon>Methanobacteriati</taxon>
        <taxon>Methanobacteriota</taxon>
        <taxon>Stenosarchaea group</taxon>
        <taxon>Halobacteria</taxon>
        <taxon>Halobacteriales</taxon>
        <taxon>Haloferacaceae</taxon>
        <taxon>Salinigranum</taxon>
    </lineage>
</organism>